<dbReference type="PANTHER" id="PTHR34295:SF4">
    <property type="entry name" value="BIOTIN TRANSPORTER BIOY-RELATED"/>
    <property type="match status" value="1"/>
</dbReference>
<dbReference type="Proteomes" id="UP000234881">
    <property type="component" value="Unassembled WGS sequence"/>
</dbReference>
<evidence type="ECO:0000313" key="10">
    <source>
        <dbReference type="EMBL" id="PLW78350.1"/>
    </source>
</evidence>
<feature type="transmembrane region" description="Helical" evidence="9">
    <location>
        <begin position="78"/>
        <end position="101"/>
    </location>
</feature>
<feature type="transmembrane region" description="Helical" evidence="9">
    <location>
        <begin position="53"/>
        <end position="72"/>
    </location>
</feature>
<keyword evidence="5 9" id="KW-0812">Transmembrane</keyword>
<feature type="transmembrane region" description="Helical" evidence="9">
    <location>
        <begin position="108"/>
        <end position="129"/>
    </location>
</feature>
<evidence type="ECO:0000256" key="1">
    <source>
        <dbReference type="ARBA" id="ARBA00004651"/>
    </source>
</evidence>
<feature type="transmembrane region" description="Helical" evidence="9">
    <location>
        <begin position="149"/>
        <end position="170"/>
    </location>
</feature>
<keyword evidence="11" id="KW-1185">Reference proteome</keyword>
<comment type="similarity">
    <text evidence="2 8">Belongs to the BioY family.</text>
</comment>
<evidence type="ECO:0000256" key="7">
    <source>
        <dbReference type="ARBA" id="ARBA00023136"/>
    </source>
</evidence>
<organism evidence="10 11">
    <name type="scientific">Cohaesibacter celericrescens</name>
    <dbReference type="NCBI Taxonomy" id="2067669"/>
    <lineage>
        <taxon>Bacteria</taxon>
        <taxon>Pseudomonadati</taxon>
        <taxon>Pseudomonadota</taxon>
        <taxon>Alphaproteobacteria</taxon>
        <taxon>Hyphomicrobiales</taxon>
        <taxon>Cohaesibacteraceae</taxon>
    </lineage>
</organism>
<accession>A0A2N5XV50</accession>
<dbReference type="GO" id="GO:0015225">
    <property type="term" value="F:biotin transmembrane transporter activity"/>
    <property type="evidence" value="ECO:0007669"/>
    <property type="project" value="UniProtKB-UniRule"/>
</dbReference>
<keyword evidence="4 8" id="KW-1003">Cell membrane</keyword>
<feature type="transmembrane region" description="Helical" evidence="9">
    <location>
        <begin position="5"/>
        <end position="22"/>
    </location>
</feature>
<evidence type="ECO:0000256" key="4">
    <source>
        <dbReference type="ARBA" id="ARBA00022475"/>
    </source>
</evidence>
<proteinExistence type="inferred from homology"/>
<dbReference type="GO" id="GO:0005886">
    <property type="term" value="C:plasma membrane"/>
    <property type="evidence" value="ECO:0007669"/>
    <property type="project" value="UniProtKB-SubCell"/>
</dbReference>
<protein>
    <recommendedName>
        <fullName evidence="8">Biotin transporter</fullName>
    </recommendedName>
</protein>
<comment type="caution">
    <text evidence="10">The sequence shown here is derived from an EMBL/GenBank/DDBJ whole genome shotgun (WGS) entry which is preliminary data.</text>
</comment>
<dbReference type="Pfam" id="PF02632">
    <property type="entry name" value="BioY"/>
    <property type="match status" value="1"/>
</dbReference>
<sequence>MERQIAYIALFAALIAALGFLPPIPTPIGVPVTAQTLGVMLAGTILGAKRGGLAALLLIVLVIIGFPLLSGGRGGLGIIQGPTAGFLLGWPIAAFVTGLVMEKWRSGNLFLIAAVASILGGIIVLYSLGVLGLTINTKLSAKEALIGSLIYIPGDIVKAIIAGFITQGIAKARPNALLSRAQR</sequence>
<reference evidence="10 11" key="1">
    <citation type="submission" date="2018-01" db="EMBL/GenBank/DDBJ databases">
        <title>The draft genome sequence of Cohaesibacter sp. H1304.</title>
        <authorList>
            <person name="Wang N.-N."/>
            <person name="Du Z.-J."/>
        </authorList>
    </citation>
    <scope>NUCLEOTIDE SEQUENCE [LARGE SCALE GENOMIC DNA]</scope>
    <source>
        <strain evidence="10 11">H1304</strain>
    </source>
</reference>
<feature type="transmembrane region" description="Helical" evidence="9">
    <location>
        <begin position="28"/>
        <end position="46"/>
    </location>
</feature>
<dbReference type="RefSeq" id="WP_101532601.1">
    <property type="nucleotide sequence ID" value="NZ_PKUQ01000008.1"/>
</dbReference>
<comment type="subcellular location">
    <subcellularLocation>
        <location evidence="1 8">Cell membrane</location>
        <topology evidence="1 8">Multi-pass membrane protein</topology>
    </subcellularLocation>
</comment>
<evidence type="ECO:0000256" key="2">
    <source>
        <dbReference type="ARBA" id="ARBA00010692"/>
    </source>
</evidence>
<gene>
    <name evidence="10" type="ORF">C0081_04445</name>
</gene>
<keyword evidence="7 8" id="KW-0472">Membrane</keyword>
<keyword evidence="6 9" id="KW-1133">Transmembrane helix</keyword>
<dbReference type="Gene3D" id="1.10.1760.20">
    <property type="match status" value="1"/>
</dbReference>
<evidence type="ECO:0000256" key="3">
    <source>
        <dbReference type="ARBA" id="ARBA00022448"/>
    </source>
</evidence>
<dbReference type="InterPro" id="IPR003784">
    <property type="entry name" value="BioY"/>
</dbReference>
<evidence type="ECO:0000256" key="9">
    <source>
        <dbReference type="SAM" id="Phobius"/>
    </source>
</evidence>
<evidence type="ECO:0000256" key="8">
    <source>
        <dbReference type="PIRNR" id="PIRNR016661"/>
    </source>
</evidence>
<evidence type="ECO:0000256" key="6">
    <source>
        <dbReference type="ARBA" id="ARBA00022989"/>
    </source>
</evidence>
<dbReference type="EMBL" id="PKUQ01000008">
    <property type="protein sequence ID" value="PLW78350.1"/>
    <property type="molecule type" value="Genomic_DNA"/>
</dbReference>
<dbReference type="PIRSF" id="PIRSF016661">
    <property type="entry name" value="BioY"/>
    <property type="match status" value="1"/>
</dbReference>
<keyword evidence="3 8" id="KW-0813">Transport</keyword>
<dbReference type="OrthoDB" id="9803495at2"/>
<dbReference type="AlphaFoldDB" id="A0A2N5XV50"/>
<evidence type="ECO:0000256" key="5">
    <source>
        <dbReference type="ARBA" id="ARBA00022692"/>
    </source>
</evidence>
<evidence type="ECO:0000313" key="11">
    <source>
        <dbReference type="Proteomes" id="UP000234881"/>
    </source>
</evidence>
<name>A0A2N5XV50_9HYPH</name>
<dbReference type="PANTHER" id="PTHR34295">
    <property type="entry name" value="BIOTIN TRANSPORTER BIOY"/>
    <property type="match status" value="1"/>
</dbReference>